<proteinExistence type="inferred from homology"/>
<comment type="catalytic activity">
    <reaction evidence="6">
        <text>a 4-O-methyl-alpha-D-glucuronosyl ester derivative + H2O = 4-O-methyl-alpha-D-glucuronate derivative + an alcohol + H(+)</text>
        <dbReference type="Rhea" id="RHEA:67452"/>
        <dbReference type="ChEBI" id="CHEBI:15377"/>
        <dbReference type="ChEBI" id="CHEBI:15378"/>
        <dbReference type="ChEBI" id="CHEBI:30879"/>
        <dbReference type="ChEBI" id="CHEBI:171667"/>
        <dbReference type="ChEBI" id="CHEBI:171668"/>
        <dbReference type="EC" id="3.1.1.117"/>
    </reaction>
    <physiologicalReaction direction="left-to-right" evidence="6">
        <dbReference type="Rhea" id="RHEA:67453"/>
    </physiologicalReaction>
</comment>
<dbReference type="STRING" id="1093900.A0A507BLW8"/>
<keyword evidence="10" id="KW-1185">Reference proteome</keyword>
<dbReference type="Pfam" id="PF22244">
    <property type="entry name" value="GCE_fung"/>
    <property type="match status" value="1"/>
</dbReference>
<evidence type="ECO:0000256" key="5">
    <source>
        <dbReference type="ARBA" id="ARBA00023185"/>
    </source>
</evidence>
<evidence type="ECO:0000256" key="2">
    <source>
        <dbReference type="ARBA" id="ARBA00022487"/>
    </source>
</evidence>
<evidence type="ECO:0000256" key="3">
    <source>
        <dbReference type="ARBA" id="ARBA00022729"/>
    </source>
</evidence>
<dbReference type="EC" id="3.1.1.117" evidence="7"/>
<dbReference type="RefSeq" id="XP_030999421.1">
    <property type="nucleotide sequence ID" value="XM_031137042.1"/>
</dbReference>
<organism evidence="9 10">
    <name type="scientific">Thyridium curvatum</name>
    <dbReference type="NCBI Taxonomy" id="1093900"/>
    <lineage>
        <taxon>Eukaryota</taxon>
        <taxon>Fungi</taxon>
        <taxon>Dikarya</taxon>
        <taxon>Ascomycota</taxon>
        <taxon>Pezizomycotina</taxon>
        <taxon>Sordariomycetes</taxon>
        <taxon>Sordariomycetidae</taxon>
        <taxon>Thyridiales</taxon>
        <taxon>Thyridiaceae</taxon>
        <taxon>Thyridium</taxon>
    </lineage>
</organism>
<dbReference type="OrthoDB" id="3781271at2759"/>
<dbReference type="Proteomes" id="UP000319257">
    <property type="component" value="Unassembled WGS sequence"/>
</dbReference>
<dbReference type="GeneID" id="41970258"/>
<dbReference type="GO" id="GO:0046274">
    <property type="term" value="P:lignin catabolic process"/>
    <property type="evidence" value="ECO:0007669"/>
    <property type="project" value="UniProtKB-KW"/>
</dbReference>
<keyword evidence="3" id="KW-0732">Signal</keyword>
<accession>A0A507BLW8</accession>
<evidence type="ECO:0000313" key="10">
    <source>
        <dbReference type="Proteomes" id="UP000319257"/>
    </source>
</evidence>
<protein>
    <recommendedName>
        <fullName evidence="7">(4-O-methyl)-D-glucuronate--lignin esterase</fullName>
        <ecNumber evidence="7">3.1.1.117</ecNumber>
    </recommendedName>
</protein>
<keyword evidence="5" id="KW-0439">Lignin degradation</keyword>
<dbReference type="GO" id="GO:0052689">
    <property type="term" value="F:carboxylic ester hydrolase activity"/>
    <property type="evidence" value="ECO:0007669"/>
    <property type="project" value="UniProtKB-KW"/>
</dbReference>
<evidence type="ECO:0000256" key="7">
    <source>
        <dbReference type="ARBA" id="ARBA00026105"/>
    </source>
</evidence>
<evidence type="ECO:0000313" key="9">
    <source>
        <dbReference type="EMBL" id="TPX17710.1"/>
    </source>
</evidence>
<evidence type="ECO:0000256" key="6">
    <source>
        <dbReference type="ARBA" id="ARBA00024511"/>
    </source>
</evidence>
<comment type="similarity">
    <text evidence="1">Belongs to the carbohydrate esterase 15 (CE15) family.</text>
</comment>
<gene>
    <name evidence="9" type="ORF">E0L32_002811</name>
</gene>
<evidence type="ECO:0000259" key="8">
    <source>
        <dbReference type="Pfam" id="PF22244"/>
    </source>
</evidence>
<dbReference type="SUPFAM" id="SSF53474">
    <property type="entry name" value="alpha/beta-Hydrolases"/>
    <property type="match status" value="1"/>
</dbReference>
<evidence type="ECO:0000256" key="4">
    <source>
        <dbReference type="ARBA" id="ARBA00022801"/>
    </source>
</evidence>
<comment type="caution">
    <text evidence="9">The sequence shown here is derived from an EMBL/GenBank/DDBJ whole genome shotgun (WGS) entry which is preliminary data.</text>
</comment>
<sequence length="399" mass="42012">MIGSLFIMAVPVLALPAANIFERQDACKASDNYAAVDVKGLPDPWKFADGKAVTTAEDWTCRQAEMSKIMQQYELGDYPPAPESVSATMSGNSMSLTIKVGSNTKTLSVAITKPSGGGASGGPAIIGVGGISIPVPAGVGRINFGNDACAAQMNPRSHGTGWFFDLHGKSHSAGATTAWAWCVGRIIDGLEQLGPEKTGIDTKRLGVTGCSRNGKGAFMVGALEKRIALTIPQESGSGGAACWRISDSEKSKGKNIQTAGQIVGENAWFSPKFNSYTSKTTSIPEDHHFLAALVAPRGLFVIENDIDWLGPVSTTACMKAGRMIYEGLGVRPNMGFSLVGGHQHCQFPSATTENLNSYINKFLLGQGQTKDVETSKATVSMNDWVGSWSASPKISLTAA</sequence>
<dbReference type="InParanoid" id="A0A507BLW8"/>
<evidence type="ECO:0000256" key="1">
    <source>
        <dbReference type="ARBA" id="ARBA00010092"/>
    </source>
</evidence>
<dbReference type="EMBL" id="SKBQ01000012">
    <property type="protein sequence ID" value="TPX17710.1"/>
    <property type="molecule type" value="Genomic_DNA"/>
</dbReference>
<reference evidence="9 10" key="1">
    <citation type="submission" date="2019-06" db="EMBL/GenBank/DDBJ databases">
        <title>Draft genome sequence of the filamentous fungus Phialemoniopsis curvata isolated from diesel fuel.</title>
        <authorList>
            <person name="Varaljay V.A."/>
            <person name="Lyon W.J."/>
            <person name="Crouch A.L."/>
            <person name="Drake C.E."/>
            <person name="Hollomon J.M."/>
            <person name="Nadeau L.J."/>
            <person name="Nunn H.S."/>
            <person name="Stevenson B.S."/>
            <person name="Bojanowski C.L."/>
            <person name="Crookes-Goodson W.J."/>
        </authorList>
    </citation>
    <scope>NUCLEOTIDE SEQUENCE [LARGE SCALE GENOMIC DNA]</scope>
    <source>
        <strain evidence="9 10">D216</strain>
    </source>
</reference>
<dbReference type="InterPro" id="IPR054579">
    <property type="entry name" value="GCE-like_dom"/>
</dbReference>
<feature type="domain" description="4-O-methyl-glucuronoyl methylesterase-like" evidence="8">
    <location>
        <begin position="97"/>
        <end position="329"/>
    </location>
</feature>
<dbReference type="AlphaFoldDB" id="A0A507BLW8"/>
<keyword evidence="2" id="KW-0719">Serine esterase</keyword>
<dbReference type="InterPro" id="IPR029058">
    <property type="entry name" value="AB_hydrolase_fold"/>
</dbReference>
<keyword evidence="4" id="KW-0378">Hydrolase</keyword>
<name>A0A507BLW8_9PEZI</name>
<dbReference type="Gene3D" id="3.40.50.1820">
    <property type="entry name" value="alpha/beta hydrolase"/>
    <property type="match status" value="1"/>
</dbReference>